<feature type="transmembrane region" description="Helical" evidence="6">
    <location>
        <begin position="181"/>
        <end position="201"/>
    </location>
</feature>
<dbReference type="GO" id="GO:0005886">
    <property type="term" value="C:plasma membrane"/>
    <property type="evidence" value="ECO:0007669"/>
    <property type="project" value="UniProtKB-SubCell"/>
</dbReference>
<dbReference type="PANTHER" id="PTHR12677">
    <property type="entry name" value="GOLGI APPARATUS MEMBRANE PROTEIN TVP38-RELATED"/>
    <property type="match status" value="1"/>
</dbReference>
<keyword evidence="2 6" id="KW-1003">Cell membrane</keyword>
<evidence type="ECO:0000259" key="7">
    <source>
        <dbReference type="Pfam" id="PF09335"/>
    </source>
</evidence>
<dbReference type="AlphaFoldDB" id="A0A3B7R7Q2"/>
<keyword evidence="9" id="KW-1185">Reference proteome</keyword>
<proteinExistence type="inferred from homology"/>
<name>A0A3B7R7Q2_9BACT</name>
<keyword evidence="4 6" id="KW-1133">Transmembrane helix</keyword>
<dbReference type="PANTHER" id="PTHR12677:SF59">
    <property type="entry name" value="GOLGI APPARATUS MEMBRANE PROTEIN TVP38-RELATED"/>
    <property type="match status" value="1"/>
</dbReference>
<dbReference type="Pfam" id="PF09335">
    <property type="entry name" value="VTT_dom"/>
    <property type="match status" value="1"/>
</dbReference>
<feature type="domain" description="VTT" evidence="7">
    <location>
        <begin position="91"/>
        <end position="204"/>
    </location>
</feature>
<reference evidence="8 9" key="1">
    <citation type="submission" date="2018-09" db="EMBL/GenBank/DDBJ databases">
        <title>Hymenobacter medium sp. nov., isolated from R2A medium.</title>
        <authorList>
            <person name="Yingchao G."/>
        </authorList>
    </citation>
    <scope>NUCLEOTIDE SEQUENCE [LARGE SCALE GENOMIC DNA]</scope>
    <source>
        <strain evidence="9">sh-6</strain>
    </source>
</reference>
<dbReference type="Proteomes" id="UP000262802">
    <property type="component" value="Chromosome"/>
</dbReference>
<comment type="subcellular location">
    <subcellularLocation>
        <location evidence="1 6">Cell membrane</location>
        <topology evidence="1 6">Multi-pass membrane protein</topology>
    </subcellularLocation>
</comment>
<dbReference type="OrthoDB" id="9812980at2"/>
<sequence>MSSSSSPSAAAEPKSSRLPLFISAGIIGSLVACYFLWPAFQEQVQAGWAALRSGEQAQVAKWVQQFGYWGPVVLVLAMIAQMFLVVINNALLILVAILAYGPVWGAALAWAGVIVTSSVGYWIGRALGETFVTKLLGHKNQQKVTEFVEQYGLGAVALARLTPIISNDAISFVGGVARMGYFKFIGVTAVAILPLIALLAYLGQDSQRLKTGLLWVSGVGLLLFGGYIWWDKRRRK</sequence>
<dbReference type="KEGG" id="hyh:D3Y59_08600"/>
<organism evidence="8 9">
    <name type="scientific">Hymenobacter oligotrophus</name>
    <dbReference type="NCBI Taxonomy" id="2319843"/>
    <lineage>
        <taxon>Bacteria</taxon>
        <taxon>Pseudomonadati</taxon>
        <taxon>Bacteroidota</taxon>
        <taxon>Cytophagia</taxon>
        <taxon>Cytophagales</taxon>
        <taxon>Hymenobacteraceae</taxon>
        <taxon>Hymenobacter</taxon>
    </lineage>
</organism>
<gene>
    <name evidence="8" type="ORF">D3Y59_08600</name>
</gene>
<evidence type="ECO:0000313" key="9">
    <source>
        <dbReference type="Proteomes" id="UP000262802"/>
    </source>
</evidence>
<feature type="transmembrane region" description="Helical" evidence="6">
    <location>
        <begin position="213"/>
        <end position="230"/>
    </location>
</feature>
<comment type="similarity">
    <text evidence="6">Belongs to the TVP38/TMEM64 family.</text>
</comment>
<feature type="transmembrane region" description="Helical" evidence="6">
    <location>
        <begin position="72"/>
        <end position="97"/>
    </location>
</feature>
<accession>A0A3B7R7Q2</accession>
<feature type="transmembrane region" description="Helical" evidence="6">
    <location>
        <begin position="103"/>
        <end position="124"/>
    </location>
</feature>
<evidence type="ECO:0000256" key="6">
    <source>
        <dbReference type="RuleBase" id="RU366058"/>
    </source>
</evidence>
<dbReference type="InterPro" id="IPR032816">
    <property type="entry name" value="VTT_dom"/>
</dbReference>
<dbReference type="EMBL" id="CP032317">
    <property type="protein sequence ID" value="AYA37109.1"/>
    <property type="molecule type" value="Genomic_DNA"/>
</dbReference>
<keyword evidence="5 6" id="KW-0472">Membrane</keyword>
<evidence type="ECO:0000256" key="3">
    <source>
        <dbReference type="ARBA" id="ARBA00022692"/>
    </source>
</evidence>
<protein>
    <recommendedName>
        <fullName evidence="6">TVP38/TMEM64 family membrane protein</fullName>
    </recommendedName>
</protein>
<keyword evidence="3 6" id="KW-0812">Transmembrane</keyword>
<evidence type="ECO:0000313" key="8">
    <source>
        <dbReference type="EMBL" id="AYA37109.1"/>
    </source>
</evidence>
<dbReference type="InterPro" id="IPR015414">
    <property type="entry name" value="TMEM64"/>
</dbReference>
<evidence type="ECO:0000256" key="2">
    <source>
        <dbReference type="ARBA" id="ARBA00022475"/>
    </source>
</evidence>
<feature type="transmembrane region" description="Helical" evidence="6">
    <location>
        <begin position="20"/>
        <end position="37"/>
    </location>
</feature>
<evidence type="ECO:0000256" key="1">
    <source>
        <dbReference type="ARBA" id="ARBA00004651"/>
    </source>
</evidence>
<evidence type="ECO:0000256" key="5">
    <source>
        <dbReference type="ARBA" id="ARBA00023136"/>
    </source>
</evidence>
<dbReference type="RefSeq" id="WP_119444685.1">
    <property type="nucleotide sequence ID" value="NZ_CP032317.1"/>
</dbReference>
<evidence type="ECO:0000256" key="4">
    <source>
        <dbReference type="ARBA" id="ARBA00022989"/>
    </source>
</evidence>